<evidence type="ECO:0000256" key="6">
    <source>
        <dbReference type="SAM" id="Phobius"/>
    </source>
</evidence>
<sequence>MLDLFTFLVFLLVFTGVYTARAFGRRQRREEAVAARLATLRTQLLRESGGAAQALQGDSILLSAEAPLVPAWPWLSARLARLREGLRQLGWLPSLRQRVLFTACGAFIGGLLLGRMTASPLLVSLLAGVVLFVAVAALAYQSAMAKYLAGLARSLPEAIDAITRVCRAGVPLHSAFAIAADHLQGPLVGELRQVDQWLRLGVPIRQAMQDSALRVPLAEYRFFAVILIISQESGGRLGDTLDRLSATLRARAELKMKVLAKTSEARASTKIVALLVPGVLGYMYLNAPEDFRFLFSDPAGIKVVVYAAVSVGLGLLITHLMVRRIG</sequence>
<dbReference type="EMBL" id="SSOC01000001">
    <property type="protein sequence ID" value="THF67248.1"/>
    <property type="molecule type" value="Genomic_DNA"/>
</dbReference>
<keyword evidence="9" id="KW-1185">Reference proteome</keyword>
<feature type="transmembrane region" description="Helical" evidence="6">
    <location>
        <begin position="267"/>
        <end position="285"/>
    </location>
</feature>
<evidence type="ECO:0000256" key="5">
    <source>
        <dbReference type="ARBA" id="ARBA00023136"/>
    </source>
</evidence>
<feature type="domain" description="Type II secretion system protein GspF" evidence="7">
    <location>
        <begin position="160"/>
        <end position="284"/>
    </location>
</feature>
<name>A0A4S4B3J7_9RHOO</name>
<dbReference type="InterPro" id="IPR042094">
    <property type="entry name" value="T2SS_GspF_sf"/>
</dbReference>
<dbReference type="GO" id="GO:0005886">
    <property type="term" value="C:plasma membrane"/>
    <property type="evidence" value="ECO:0007669"/>
    <property type="project" value="UniProtKB-SubCell"/>
</dbReference>
<accession>A0A4S4B3J7</accession>
<dbReference type="Pfam" id="PF00482">
    <property type="entry name" value="T2SSF"/>
    <property type="match status" value="1"/>
</dbReference>
<dbReference type="PANTHER" id="PTHR35007">
    <property type="entry name" value="INTEGRAL MEMBRANE PROTEIN-RELATED"/>
    <property type="match status" value="1"/>
</dbReference>
<evidence type="ECO:0000256" key="4">
    <source>
        <dbReference type="ARBA" id="ARBA00022989"/>
    </source>
</evidence>
<evidence type="ECO:0000256" key="1">
    <source>
        <dbReference type="ARBA" id="ARBA00004651"/>
    </source>
</evidence>
<evidence type="ECO:0000259" key="7">
    <source>
        <dbReference type="Pfam" id="PF00482"/>
    </source>
</evidence>
<comment type="caution">
    <text evidence="8">The sequence shown here is derived from an EMBL/GenBank/DDBJ whole genome shotgun (WGS) entry which is preliminary data.</text>
</comment>
<keyword evidence="5 6" id="KW-0472">Membrane</keyword>
<keyword evidence="4 6" id="KW-1133">Transmembrane helix</keyword>
<comment type="subcellular location">
    <subcellularLocation>
        <location evidence="1">Cell membrane</location>
        <topology evidence="1">Multi-pass membrane protein</topology>
    </subcellularLocation>
</comment>
<dbReference type="Proteomes" id="UP000308430">
    <property type="component" value="Unassembled WGS sequence"/>
</dbReference>
<dbReference type="Gene3D" id="1.20.81.30">
    <property type="entry name" value="Type II secretion system (T2SS), domain F"/>
    <property type="match status" value="1"/>
</dbReference>
<evidence type="ECO:0000256" key="3">
    <source>
        <dbReference type="ARBA" id="ARBA00022692"/>
    </source>
</evidence>
<gene>
    <name evidence="8" type="ORF">E6C76_02400</name>
</gene>
<dbReference type="AlphaFoldDB" id="A0A4S4B3J7"/>
<keyword evidence="2" id="KW-1003">Cell membrane</keyword>
<feature type="transmembrane region" description="Helical" evidence="6">
    <location>
        <begin position="98"/>
        <end position="115"/>
    </location>
</feature>
<feature type="transmembrane region" description="Helical" evidence="6">
    <location>
        <begin position="121"/>
        <end position="140"/>
    </location>
</feature>
<proteinExistence type="predicted"/>
<evidence type="ECO:0000256" key="2">
    <source>
        <dbReference type="ARBA" id="ARBA00022475"/>
    </source>
</evidence>
<reference evidence="8 9" key="1">
    <citation type="submission" date="2019-04" db="EMBL/GenBank/DDBJ databases">
        <title>Azoarcus nasutitermitis sp. nov. isolated from termite nest.</title>
        <authorList>
            <person name="Lin S.-Y."/>
            <person name="Hameed A."/>
            <person name="Hsu Y.-H."/>
            <person name="Young C.-C."/>
        </authorList>
    </citation>
    <scope>NUCLEOTIDE SEQUENCE [LARGE SCALE GENOMIC DNA]</scope>
    <source>
        <strain evidence="8 9">CC-YHH838</strain>
    </source>
</reference>
<feature type="transmembrane region" description="Helical" evidence="6">
    <location>
        <begin position="305"/>
        <end position="322"/>
    </location>
</feature>
<evidence type="ECO:0000313" key="8">
    <source>
        <dbReference type="EMBL" id="THF67248.1"/>
    </source>
</evidence>
<dbReference type="RefSeq" id="WP_136346657.1">
    <property type="nucleotide sequence ID" value="NZ_SSOC01000001.1"/>
</dbReference>
<dbReference type="PANTHER" id="PTHR35007:SF1">
    <property type="entry name" value="PILUS ASSEMBLY PROTEIN"/>
    <property type="match status" value="1"/>
</dbReference>
<dbReference type="InterPro" id="IPR018076">
    <property type="entry name" value="T2SS_GspF_dom"/>
</dbReference>
<evidence type="ECO:0000313" key="9">
    <source>
        <dbReference type="Proteomes" id="UP000308430"/>
    </source>
</evidence>
<dbReference type="OrthoDB" id="597333at2"/>
<protein>
    <recommendedName>
        <fullName evidence="7">Type II secretion system protein GspF domain-containing protein</fullName>
    </recommendedName>
</protein>
<keyword evidence="3 6" id="KW-0812">Transmembrane</keyword>
<organism evidence="8 9">
    <name type="scientific">Pseudothauera nasutitermitis</name>
    <dbReference type="NCBI Taxonomy" id="2565930"/>
    <lineage>
        <taxon>Bacteria</taxon>
        <taxon>Pseudomonadati</taxon>
        <taxon>Pseudomonadota</taxon>
        <taxon>Betaproteobacteria</taxon>
        <taxon>Rhodocyclales</taxon>
        <taxon>Zoogloeaceae</taxon>
        <taxon>Pseudothauera</taxon>
    </lineage>
</organism>